<protein>
    <submittedName>
        <fullName evidence="2">Uncharacterized protein</fullName>
    </submittedName>
</protein>
<keyword evidence="1" id="KW-0812">Transmembrane</keyword>
<organism evidence="2 3">
    <name type="scientific">Gordonia phage Turuncu</name>
    <dbReference type="NCBI Taxonomy" id="2315610"/>
    <lineage>
        <taxon>Viruses</taxon>
        <taxon>Duplodnaviria</taxon>
        <taxon>Heunggongvirae</taxon>
        <taxon>Uroviricota</taxon>
        <taxon>Caudoviricetes</taxon>
        <taxon>Zierdtviridae</taxon>
        <taxon>Emilbogenvirinae</taxon>
        <taxon>Gruunavirus</taxon>
        <taxon>Gruunavirus turuncu</taxon>
    </lineage>
</organism>
<dbReference type="EMBL" id="MH744424">
    <property type="protein sequence ID" value="AYD82102.1"/>
    <property type="molecule type" value="Genomic_DNA"/>
</dbReference>
<reference evidence="2 3" key="1">
    <citation type="submission" date="2018-08" db="EMBL/GenBank/DDBJ databases">
        <authorList>
            <person name="Deleon-Fernandez R.L."/>
            <person name="Jaramillo-Canas A.J."/>
            <person name="Reyes-Pena L.A."/>
            <person name="Colon-Santos M."/>
            <person name="Contreras-Santini J."/>
            <person name="Cruz-Pauneto O.A."/>
            <person name="Deanca-Maldonado G."/>
            <person name="Fernandez-Martinez M."/>
            <person name="Vazquez E."/>
            <person name="Rubin M.R."/>
            <person name="Garlena R.A."/>
            <person name="Russell D.A."/>
            <person name="Pope W.H."/>
            <person name="Jacobs-Sera D."/>
            <person name="Hatfull G.F."/>
        </authorList>
    </citation>
    <scope>NUCLEOTIDE SEQUENCE [LARGE SCALE GENOMIC DNA]</scope>
</reference>
<feature type="transmembrane region" description="Helical" evidence="1">
    <location>
        <begin position="74"/>
        <end position="90"/>
    </location>
</feature>
<keyword evidence="1" id="KW-0472">Membrane</keyword>
<dbReference type="KEGG" id="vg:65116389"/>
<evidence type="ECO:0000256" key="1">
    <source>
        <dbReference type="SAM" id="Phobius"/>
    </source>
</evidence>
<evidence type="ECO:0000313" key="3">
    <source>
        <dbReference type="Proteomes" id="UP000282192"/>
    </source>
</evidence>
<feature type="transmembrane region" description="Helical" evidence="1">
    <location>
        <begin position="96"/>
        <end position="114"/>
    </location>
</feature>
<name>A0A386KBD3_9CAUD</name>
<proteinExistence type="predicted"/>
<dbReference type="GeneID" id="65116389"/>
<sequence>MPIEPDGKMTGIPWSIAVETEEPKTRATMSPTQARGVAAHLVNMANEAEGKPNYRVALRNRWKPGGARDAENRLIGFGLGAALLSAVNAISEGDPVYWVLFALLTAASGVLYGMRRDGDAKDLNDEFREKVHGTTIDQSSGVLPWDVR</sequence>
<accession>A0A386KBD3</accession>
<dbReference type="Proteomes" id="UP000282192">
    <property type="component" value="Segment"/>
</dbReference>
<keyword evidence="1" id="KW-1133">Transmembrane helix</keyword>
<keyword evidence="3" id="KW-1185">Reference proteome</keyword>
<dbReference type="RefSeq" id="YP_010098714.1">
    <property type="nucleotide sequence ID" value="NC_055769.1"/>
</dbReference>
<gene>
    <name evidence="2" type="primary">14</name>
    <name evidence="2" type="ORF">SEA_TURUNCU_14</name>
</gene>
<evidence type="ECO:0000313" key="2">
    <source>
        <dbReference type="EMBL" id="AYD82102.1"/>
    </source>
</evidence>